<dbReference type="Proteomes" id="UP001215097">
    <property type="component" value="Chromosome"/>
</dbReference>
<accession>A0ABY7XLW0</accession>
<organism evidence="2 3">
    <name type="scientific">Microbacterium luteolum</name>
    <name type="common">Aureobacterium luteolum</name>
    <dbReference type="NCBI Taxonomy" id="69367"/>
    <lineage>
        <taxon>Bacteria</taxon>
        <taxon>Bacillati</taxon>
        <taxon>Actinomycetota</taxon>
        <taxon>Actinomycetes</taxon>
        <taxon>Micrococcales</taxon>
        <taxon>Microbacteriaceae</taxon>
        <taxon>Microbacterium</taxon>
    </lineage>
</organism>
<feature type="transmembrane region" description="Helical" evidence="1">
    <location>
        <begin position="32"/>
        <end position="50"/>
    </location>
</feature>
<keyword evidence="1" id="KW-0472">Membrane</keyword>
<protein>
    <submittedName>
        <fullName evidence="2">Uncharacterized protein</fullName>
    </submittedName>
</protein>
<proteinExistence type="predicted"/>
<gene>
    <name evidence="2" type="ORF">KV395_01410</name>
</gene>
<reference evidence="2 3" key="1">
    <citation type="submission" date="2021-06" db="EMBL/GenBank/DDBJ databases">
        <title>Genome-based taxonomic framework of Microbacterium strains isolated from marine environment, the description of four new species and reclassification of four preexisting species.</title>
        <authorList>
            <person name="Lee S.D."/>
            <person name="Kim S.-M."/>
            <person name="Byeon Y.-S."/>
            <person name="Yang H.L."/>
            <person name="Kim I.S."/>
        </authorList>
    </citation>
    <scope>NUCLEOTIDE SEQUENCE [LARGE SCALE GENOMIC DNA]</scope>
    <source>
        <strain evidence="2 3">KACC 14465</strain>
    </source>
</reference>
<evidence type="ECO:0000256" key="1">
    <source>
        <dbReference type="SAM" id="Phobius"/>
    </source>
</evidence>
<sequence>MTIPPPPAPAPEVVPVVEPPAKPRSWWRRNRLALVALAVLAPGTAIGIGWHEWHQYYGFDARPFVPVVVEDGDTAELAGATWGPVRGGELEDLSGFDVPDGATVIAAGIPVDPGPDGVSCTTPVLVHQATGREWQTARTEMGLLFDSEEPEYCVSDEKGEYELIVPFVVPDDVEGPFWVDVWPQEAGGSFLRFTLED</sequence>
<keyword evidence="1" id="KW-0812">Transmembrane</keyword>
<dbReference type="RefSeq" id="WP_282215864.1">
    <property type="nucleotide sequence ID" value="NZ_BAAAUN010000001.1"/>
</dbReference>
<name>A0ABY7XLW0_MICLT</name>
<dbReference type="EMBL" id="CP078075">
    <property type="protein sequence ID" value="WDM42007.1"/>
    <property type="molecule type" value="Genomic_DNA"/>
</dbReference>
<keyword evidence="1" id="KW-1133">Transmembrane helix</keyword>
<keyword evidence="3" id="KW-1185">Reference proteome</keyword>
<evidence type="ECO:0000313" key="3">
    <source>
        <dbReference type="Proteomes" id="UP001215097"/>
    </source>
</evidence>
<evidence type="ECO:0000313" key="2">
    <source>
        <dbReference type="EMBL" id="WDM42007.1"/>
    </source>
</evidence>